<keyword evidence="2" id="KW-1185">Reference proteome</keyword>
<accession>A0A0L8VEJ7</accession>
<dbReference type="AlphaFoldDB" id="A0A0L8VEJ7"/>
<gene>
    <name evidence="1" type="ORF">NC99_04190</name>
</gene>
<comment type="caution">
    <text evidence="1">The sequence shown here is derived from an EMBL/GenBank/DDBJ whole genome shotgun (WGS) entry which is preliminary data.</text>
</comment>
<evidence type="ECO:0000313" key="1">
    <source>
        <dbReference type="EMBL" id="KOH46768.1"/>
    </source>
</evidence>
<sequence length="48" mass="5748">MRWDFFFLCVEESGQADSFFDSPFRGINRWSNKRTKVVLYLFLPVSLP</sequence>
<protein>
    <submittedName>
        <fullName evidence="1">Uncharacterized protein</fullName>
    </submittedName>
</protein>
<organism evidence="1 2">
    <name type="scientific">Sunxiuqinia dokdonensis</name>
    <dbReference type="NCBI Taxonomy" id="1409788"/>
    <lineage>
        <taxon>Bacteria</taxon>
        <taxon>Pseudomonadati</taxon>
        <taxon>Bacteroidota</taxon>
        <taxon>Bacteroidia</taxon>
        <taxon>Marinilabiliales</taxon>
        <taxon>Prolixibacteraceae</taxon>
        <taxon>Sunxiuqinia</taxon>
    </lineage>
</organism>
<dbReference type="EMBL" id="LGIA01000021">
    <property type="protein sequence ID" value="KOH46768.1"/>
    <property type="molecule type" value="Genomic_DNA"/>
</dbReference>
<proteinExistence type="predicted"/>
<dbReference type="Proteomes" id="UP000036958">
    <property type="component" value="Unassembled WGS sequence"/>
</dbReference>
<name>A0A0L8VEJ7_9BACT</name>
<reference evidence="2" key="1">
    <citation type="submission" date="2015-07" db="EMBL/GenBank/DDBJ databases">
        <title>Genome sequencing of Sunxiuqinia dokdonensis strain SK.</title>
        <authorList>
            <person name="Ahn S."/>
            <person name="Kim B.-C."/>
        </authorList>
    </citation>
    <scope>NUCLEOTIDE SEQUENCE [LARGE SCALE GENOMIC DNA]</scope>
    <source>
        <strain evidence="2">SK</strain>
    </source>
</reference>
<evidence type="ECO:0000313" key="2">
    <source>
        <dbReference type="Proteomes" id="UP000036958"/>
    </source>
</evidence>